<reference evidence="1" key="1">
    <citation type="journal article" date="2021" name="Proc. Natl. Acad. Sci. U.S.A.">
        <title>A Catalog of Tens of Thousands of Viruses from Human Metagenomes Reveals Hidden Associations with Chronic Diseases.</title>
        <authorList>
            <person name="Tisza M.J."/>
            <person name="Buck C.B."/>
        </authorList>
    </citation>
    <scope>NUCLEOTIDE SEQUENCE</scope>
    <source>
        <strain evidence="1">CtVif31</strain>
    </source>
</reference>
<dbReference type="EMBL" id="BK015567">
    <property type="protein sequence ID" value="DAE13539.1"/>
    <property type="molecule type" value="Genomic_DNA"/>
</dbReference>
<name>A0A8S5Q476_9CAUD</name>
<accession>A0A8S5Q476</accession>
<proteinExistence type="predicted"/>
<evidence type="ECO:0000313" key="1">
    <source>
        <dbReference type="EMBL" id="DAE13539.1"/>
    </source>
</evidence>
<sequence length="211" mass="24729">MQSIRLIDRNTDISKLKMCQMYWDTVINRKPYFVVLIEGYIHTIGGKYGNNNLWAYPRNEKPSFKNLIQFDGEPVCWGINYAPYNNARYRHGEFEARTIGNVFITRNGEKFCDVRGSIERAKCMINDFLEHPMNLNEIDFDKNVIGRKVWWRSEPAVVTSYISGQACVILEPDGIPQFTTPAEFVDDGCEYYFDGDVKADILDKHIWWFRK</sequence>
<organism evidence="1">
    <name type="scientific">Siphoviridae sp. ctVif31</name>
    <dbReference type="NCBI Taxonomy" id="2825532"/>
    <lineage>
        <taxon>Viruses</taxon>
        <taxon>Duplodnaviria</taxon>
        <taxon>Heunggongvirae</taxon>
        <taxon>Uroviricota</taxon>
        <taxon>Caudoviricetes</taxon>
    </lineage>
</organism>
<protein>
    <submittedName>
        <fullName evidence="1">Scaffolding protein D</fullName>
    </submittedName>
</protein>